<gene>
    <name evidence="1" type="ORF">LCGC14_1814210</name>
</gene>
<evidence type="ECO:0008006" key="2">
    <source>
        <dbReference type="Google" id="ProtNLM"/>
    </source>
</evidence>
<reference evidence="1" key="1">
    <citation type="journal article" date="2015" name="Nature">
        <title>Complex archaea that bridge the gap between prokaryotes and eukaryotes.</title>
        <authorList>
            <person name="Spang A."/>
            <person name="Saw J.H."/>
            <person name="Jorgensen S.L."/>
            <person name="Zaremba-Niedzwiedzka K."/>
            <person name="Martijn J."/>
            <person name="Lind A.E."/>
            <person name="van Eijk R."/>
            <person name="Schleper C."/>
            <person name="Guy L."/>
            <person name="Ettema T.J."/>
        </authorList>
    </citation>
    <scope>NUCLEOTIDE SEQUENCE</scope>
</reference>
<protein>
    <recommendedName>
        <fullName evidence="2">LamG-like jellyroll fold domain-containing protein</fullName>
    </recommendedName>
</protein>
<sequence length="885" mass="99534">GYNYTGIGVYRATYSFTDELDGMSGTNIDFVDIEAGDDSTYSATIIGEEDNHKKVIQFLAAGDNGKYALWRHTETETSGTIEWWWKYIDNGVGNFIFIGIRTSGSLTIINVRFQSSDNTFKYQYGNGIGGTTVGSTAAAADTWHHIKITFSLATDTQSVWLNGVLVVDNENFVNDRTAVSMEHWRFQFDTFAGANSAEAYMDAYGESSDNDYMVGWNREEYAFFGDYNSTYSFENDLIGANPSGWVVDEGGGTVNVIGSVGNHKKVVELDDTDAVNDVNLVNTFVSVQTSGTIELWINIDDVTTKRTFIYGGGGSNFILFIDGDKWQYYDAHVLNDVGLTAVVNIWYHLKINFDCATDTYDIIIDGIEYQTGVDFYDPAVNIPSLFIGSRGNDQDYKIYLDAVDYSWSPGYSNGRNRLTENDDLLGHYSATHSFPFDDVGEAPEGWDSAVYTVIGSAWQEHRKVLKLTRDGSNPIIERDFYTDITSGTIELYMGSDDVTQLSHLRLYDGASSVIQINLYDDKLQYRYDGAYNPILDPILDNKWYHIKLDFETGAGGYKGLAADTFYITIDGTQYGPYPFNNVAPHVDKIYFTCNSGAVYNFYVDAIDYSWDPYYSVGRNINPTKANLLGQYPGTYSSESELVHTSGTEIDLVHSMGTGFSAEIIDEYDGHRKIMKVDTIYTVGAKLEYDRRSLGAGISDVGTVEFWFELTSGSILYFALTHSPRIVTLKFYPTYVRVQTGDGDTDYYYTTSGLRHYKIDFNNPTNIVSVWVEGVLVVDNEATTSDVSASYIDRWYFEHTQSVTFYVDSVSYSWDDNYLIGDNFHYNNFLGSETFEGYNATEPGFYYGTDSFDYNTEDEVYYGTYDFRDEADGTSGTSIDFVDFVN</sequence>
<dbReference type="InterPro" id="IPR013320">
    <property type="entry name" value="ConA-like_dom_sf"/>
</dbReference>
<comment type="caution">
    <text evidence="1">The sequence shown here is derived from an EMBL/GenBank/DDBJ whole genome shotgun (WGS) entry which is preliminary data.</text>
</comment>
<proteinExistence type="predicted"/>
<accession>A0A0F9GKP7</accession>
<dbReference type="Gene3D" id="2.60.120.200">
    <property type="match status" value="2"/>
</dbReference>
<feature type="non-terminal residue" evidence="1">
    <location>
        <position position="885"/>
    </location>
</feature>
<organism evidence="1">
    <name type="scientific">marine sediment metagenome</name>
    <dbReference type="NCBI Taxonomy" id="412755"/>
    <lineage>
        <taxon>unclassified sequences</taxon>
        <taxon>metagenomes</taxon>
        <taxon>ecological metagenomes</taxon>
    </lineage>
</organism>
<evidence type="ECO:0000313" key="1">
    <source>
        <dbReference type="EMBL" id="KKL99459.1"/>
    </source>
</evidence>
<dbReference type="AlphaFoldDB" id="A0A0F9GKP7"/>
<dbReference type="SUPFAM" id="SSF49899">
    <property type="entry name" value="Concanavalin A-like lectins/glucanases"/>
    <property type="match status" value="2"/>
</dbReference>
<name>A0A0F9GKP7_9ZZZZ</name>
<dbReference type="EMBL" id="LAZR01017672">
    <property type="protein sequence ID" value="KKL99459.1"/>
    <property type="molecule type" value="Genomic_DNA"/>
</dbReference>
<feature type="non-terminal residue" evidence="1">
    <location>
        <position position="1"/>
    </location>
</feature>